<dbReference type="RefSeq" id="WP_108116498.1">
    <property type="nucleotide sequence ID" value="NZ_QBKT01000011.1"/>
</dbReference>
<dbReference type="Gene3D" id="1.10.1200.10">
    <property type="entry name" value="ACP-like"/>
    <property type="match status" value="1"/>
</dbReference>
<organism evidence="2 3">
    <name type="scientific">Kordia periserrulae</name>
    <dbReference type="NCBI Taxonomy" id="701523"/>
    <lineage>
        <taxon>Bacteria</taxon>
        <taxon>Pseudomonadati</taxon>
        <taxon>Bacteroidota</taxon>
        <taxon>Flavobacteriia</taxon>
        <taxon>Flavobacteriales</taxon>
        <taxon>Flavobacteriaceae</taxon>
        <taxon>Kordia</taxon>
    </lineage>
</organism>
<dbReference type="InterPro" id="IPR009081">
    <property type="entry name" value="PP-bd_ACP"/>
</dbReference>
<comment type="caution">
    <text evidence="2">The sequence shown here is derived from an EMBL/GenBank/DDBJ whole genome shotgun (WGS) entry which is preliminary data.</text>
</comment>
<dbReference type="InterPro" id="IPR036736">
    <property type="entry name" value="ACP-like_sf"/>
</dbReference>
<keyword evidence="3" id="KW-1185">Reference proteome</keyword>
<feature type="domain" description="Carrier" evidence="1">
    <location>
        <begin position="1"/>
        <end position="80"/>
    </location>
</feature>
<gene>
    <name evidence="2" type="ORF">C8N46_11135</name>
</gene>
<protein>
    <submittedName>
        <fullName evidence="2">Phosphopantetheine binding protein</fullName>
    </submittedName>
</protein>
<dbReference type="Pfam" id="PF00550">
    <property type="entry name" value="PP-binding"/>
    <property type="match status" value="1"/>
</dbReference>
<dbReference type="PROSITE" id="PS50075">
    <property type="entry name" value="CARRIER"/>
    <property type="match status" value="1"/>
</dbReference>
<sequence length="80" mass="9214">MKEKIATILTEILDETITPADIQDDTNLTSDLGMTSLNMMYFILEIENVFGVEVDLEEVDLETFFVYKTVKAYIEREQAD</sequence>
<evidence type="ECO:0000313" key="2">
    <source>
        <dbReference type="EMBL" id="PTX58966.1"/>
    </source>
</evidence>
<reference evidence="2 3" key="1">
    <citation type="submission" date="2018-04" db="EMBL/GenBank/DDBJ databases">
        <title>Genomic Encyclopedia of Archaeal and Bacterial Type Strains, Phase II (KMG-II): from individual species to whole genera.</title>
        <authorList>
            <person name="Goeker M."/>
        </authorList>
    </citation>
    <scope>NUCLEOTIDE SEQUENCE [LARGE SCALE GENOMIC DNA]</scope>
    <source>
        <strain evidence="2 3">DSM 25731</strain>
    </source>
</reference>
<proteinExistence type="predicted"/>
<dbReference type="OrthoDB" id="1449405at2"/>
<evidence type="ECO:0000313" key="3">
    <source>
        <dbReference type="Proteomes" id="UP000244090"/>
    </source>
</evidence>
<name>A0A2T6BSH0_9FLAO</name>
<accession>A0A2T6BSH0</accession>
<dbReference type="EMBL" id="QBKT01000011">
    <property type="protein sequence ID" value="PTX58966.1"/>
    <property type="molecule type" value="Genomic_DNA"/>
</dbReference>
<dbReference type="AlphaFoldDB" id="A0A2T6BSH0"/>
<evidence type="ECO:0000259" key="1">
    <source>
        <dbReference type="PROSITE" id="PS50075"/>
    </source>
</evidence>
<dbReference type="SUPFAM" id="SSF47336">
    <property type="entry name" value="ACP-like"/>
    <property type="match status" value="1"/>
</dbReference>
<dbReference type="Proteomes" id="UP000244090">
    <property type="component" value="Unassembled WGS sequence"/>
</dbReference>